<proteinExistence type="predicted"/>
<accession>A0A3N8QFS6</accession>
<evidence type="ECO:0000313" key="2">
    <source>
        <dbReference type="Proteomes" id="UP000269271"/>
    </source>
</evidence>
<protein>
    <submittedName>
        <fullName evidence="1">Uncharacterized protein</fullName>
    </submittedName>
</protein>
<organism evidence="1 2">
    <name type="scientific">Burkholderia contaminans</name>
    <dbReference type="NCBI Taxonomy" id="488447"/>
    <lineage>
        <taxon>Bacteria</taxon>
        <taxon>Pseudomonadati</taxon>
        <taxon>Pseudomonadota</taxon>
        <taxon>Betaproteobacteria</taxon>
        <taxon>Burkholderiales</taxon>
        <taxon>Burkholderiaceae</taxon>
        <taxon>Burkholderia</taxon>
        <taxon>Burkholderia cepacia complex</taxon>
    </lineage>
</organism>
<dbReference type="Proteomes" id="UP000269271">
    <property type="component" value="Unassembled WGS sequence"/>
</dbReference>
<dbReference type="AlphaFoldDB" id="A0A3N8QFS6"/>
<comment type="caution">
    <text evidence="1">The sequence shown here is derived from an EMBL/GenBank/DDBJ whole genome shotgun (WGS) entry which is preliminary data.</text>
</comment>
<evidence type="ECO:0000313" key="1">
    <source>
        <dbReference type="EMBL" id="RQT22667.1"/>
    </source>
</evidence>
<dbReference type="EMBL" id="QTQX01000020">
    <property type="protein sequence ID" value="RQT22667.1"/>
    <property type="molecule type" value="Genomic_DNA"/>
</dbReference>
<reference evidence="1 2" key="1">
    <citation type="submission" date="2018-08" db="EMBL/GenBank/DDBJ databases">
        <title>Comparative analysis of Burkholderia isolates from Puerto Rico.</title>
        <authorList>
            <person name="Hall C."/>
            <person name="Sahl J."/>
            <person name="Wagner D."/>
        </authorList>
    </citation>
    <scope>NUCLEOTIDE SEQUENCE [LARGE SCALE GENOMIC DNA]</scope>
    <source>
        <strain evidence="1 2">Bp9001</strain>
    </source>
</reference>
<name>A0A3N8QFS6_9BURK</name>
<sequence>MEQQALAPEKSVSSKLDGFRVTYPLRPPRAEAIRNQDEVRQLTPEEGLEEFDRLLGAKAEKSDLPRATPRGNTYLWVIGQNSIPAALETVEVGQRLASGVIKHTNLTGGQPAHCGGEVWFINDDDLVISGSSGRYGPDTGDVQQLLDAALVFKEQGYRVATLGMDETGFMATLLVGEPQWL</sequence>
<dbReference type="RefSeq" id="WP_124619096.1">
    <property type="nucleotide sequence ID" value="NZ_QTQX01000020.1"/>
</dbReference>
<gene>
    <name evidence="1" type="ORF">DF037_27200</name>
</gene>